<dbReference type="SUPFAM" id="SSF49899">
    <property type="entry name" value="Concanavalin A-like lectins/glucanases"/>
    <property type="match status" value="1"/>
</dbReference>
<dbReference type="GO" id="GO:0030246">
    <property type="term" value="F:carbohydrate binding"/>
    <property type="evidence" value="ECO:0007669"/>
    <property type="project" value="UniProtKB-UniRule"/>
</dbReference>
<dbReference type="EMBL" id="RQTK01000013">
    <property type="protein sequence ID" value="RUS91355.1"/>
    <property type="molecule type" value="Genomic_DNA"/>
</dbReference>
<sequence>MPVVNQVDCIKQFSRPKSLGMAPVGLLFFVHLGILWQGLVLCSSLSTKYVKLKDLEFNCDVSPKESLGDYITCARACTERPDCTFFEFTPSISSGDSWPRLGTCTSCPANNITGLTITPNNTQTETWVHIFGRIVDPQPETYISIPGALSVGRLLVIKGRIPVPAPERVIVDIYHNNKDDIPVRVTPRFNYKDMVKRLIVANRRSGNWAVTVLPQSTFPFYEGKDFEIRLLTTVRGFMVYVNEDFIRTNVKPIYMTNDIGYFRFEDADIHTVSY</sequence>
<keyword evidence="3" id="KW-1133">Transmembrane helix</keyword>
<dbReference type="PANTHER" id="PTHR11346">
    <property type="entry name" value="GALECTIN"/>
    <property type="match status" value="1"/>
</dbReference>
<evidence type="ECO:0000256" key="3">
    <source>
        <dbReference type="SAM" id="Phobius"/>
    </source>
</evidence>
<evidence type="ECO:0000313" key="6">
    <source>
        <dbReference type="Proteomes" id="UP000271974"/>
    </source>
</evidence>
<keyword evidence="1 2" id="KW-0430">Lectin</keyword>
<dbReference type="SMART" id="SM00276">
    <property type="entry name" value="GLECT"/>
    <property type="match status" value="1"/>
</dbReference>
<dbReference type="PROSITE" id="PS51304">
    <property type="entry name" value="GALECTIN"/>
    <property type="match status" value="1"/>
</dbReference>
<dbReference type="Gene3D" id="2.60.120.200">
    <property type="match status" value="1"/>
</dbReference>
<dbReference type="Pfam" id="PF00337">
    <property type="entry name" value="Gal-bind_lectin"/>
    <property type="match status" value="1"/>
</dbReference>
<dbReference type="Proteomes" id="UP000271974">
    <property type="component" value="Unassembled WGS sequence"/>
</dbReference>
<dbReference type="InterPro" id="IPR044156">
    <property type="entry name" value="Galectin-like"/>
</dbReference>
<proteinExistence type="predicted"/>
<gene>
    <name evidence="5" type="ORF">EGW08_000872</name>
</gene>
<keyword evidence="3" id="KW-0472">Membrane</keyword>
<feature type="transmembrane region" description="Helical" evidence="3">
    <location>
        <begin position="20"/>
        <end position="42"/>
    </location>
</feature>
<dbReference type="InterPro" id="IPR013320">
    <property type="entry name" value="ConA-like_dom_sf"/>
</dbReference>
<protein>
    <recommendedName>
        <fullName evidence="2">Galectin</fullName>
    </recommendedName>
</protein>
<evidence type="ECO:0000313" key="5">
    <source>
        <dbReference type="EMBL" id="RUS91355.1"/>
    </source>
</evidence>
<keyword evidence="3" id="KW-0812">Transmembrane</keyword>
<dbReference type="AlphaFoldDB" id="A0A433UBX5"/>
<reference evidence="5 6" key="1">
    <citation type="submission" date="2019-01" db="EMBL/GenBank/DDBJ databases">
        <title>A draft genome assembly of the solar-powered sea slug Elysia chlorotica.</title>
        <authorList>
            <person name="Cai H."/>
            <person name="Li Q."/>
            <person name="Fang X."/>
            <person name="Li J."/>
            <person name="Curtis N.E."/>
            <person name="Altenburger A."/>
            <person name="Shibata T."/>
            <person name="Feng M."/>
            <person name="Maeda T."/>
            <person name="Schwartz J.A."/>
            <person name="Shigenobu S."/>
            <person name="Lundholm N."/>
            <person name="Nishiyama T."/>
            <person name="Yang H."/>
            <person name="Hasebe M."/>
            <person name="Li S."/>
            <person name="Pierce S.K."/>
            <person name="Wang J."/>
        </authorList>
    </citation>
    <scope>NUCLEOTIDE SEQUENCE [LARGE SCALE GENOMIC DNA]</scope>
    <source>
        <strain evidence="5">EC2010</strain>
        <tissue evidence="5">Whole organism of an adult</tissue>
    </source>
</reference>
<comment type="caution">
    <text evidence="5">The sequence shown here is derived from an EMBL/GenBank/DDBJ whole genome shotgun (WGS) entry which is preliminary data.</text>
</comment>
<dbReference type="OrthoDB" id="8443340at2759"/>
<dbReference type="InterPro" id="IPR001079">
    <property type="entry name" value="Galectin_CRD"/>
</dbReference>
<feature type="domain" description="Galectin" evidence="4">
    <location>
        <begin position="141"/>
        <end position="274"/>
    </location>
</feature>
<evidence type="ECO:0000259" key="4">
    <source>
        <dbReference type="PROSITE" id="PS51304"/>
    </source>
</evidence>
<keyword evidence="6" id="KW-1185">Reference proteome</keyword>
<accession>A0A433UBX5</accession>
<dbReference type="SMART" id="SM00908">
    <property type="entry name" value="Gal-bind_lectin"/>
    <property type="match status" value="1"/>
</dbReference>
<evidence type="ECO:0000256" key="2">
    <source>
        <dbReference type="RuleBase" id="RU102079"/>
    </source>
</evidence>
<name>A0A433UBX5_ELYCH</name>
<organism evidence="5 6">
    <name type="scientific">Elysia chlorotica</name>
    <name type="common">Eastern emerald elysia</name>
    <name type="synonym">Sea slug</name>
    <dbReference type="NCBI Taxonomy" id="188477"/>
    <lineage>
        <taxon>Eukaryota</taxon>
        <taxon>Metazoa</taxon>
        <taxon>Spiralia</taxon>
        <taxon>Lophotrochozoa</taxon>
        <taxon>Mollusca</taxon>
        <taxon>Gastropoda</taxon>
        <taxon>Heterobranchia</taxon>
        <taxon>Euthyneura</taxon>
        <taxon>Panpulmonata</taxon>
        <taxon>Sacoglossa</taxon>
        <taxon>Placobranchoidea</taxon>
        <taxon>Plakobranchidae</taxon>
        <taxon>Elysia</taxon>
    </lineage>
</organism>
<dbReference type="PANTHER" id="PTHR11346:SF147">
    <property type="entry name" value="GALECTIN"/>
    <property type="match status" value="1"/>
</dbReference>
<evidence type="ECO:0000256" key="1">
    <source>
        <dbReference type="ARBA" id="ARBA00022734"/>
    </source>
</evidence>